<dbReference type="InterPro" id="IPR052520">
    <property type="entry name" value="ATL_DNA_repair"/>
</dbReference>
<dbReference type="KEGG" id="tsa:AciPR4_2781"/>
<keyword evidence="4" id="KW-1185">Reference proteome</keyword>
<dbReference type="InterPro" id="IPR036388">
    <property type="entry name" value="WH-like_DNA-bd_sf"/>
</dbReference>
<evidence type="ECO:0000313" key="3">
    <source>
        <dbReference type="EMBL" id="ADV83554.1"/>
    </source>
</evidence>
<dbReference type="HOGENOM" id="CLU_000445_52_5_0"/>
<sequence length="142" mass="15825">MKRVKGTNEDAKGRALIGITKIAGRAVRRIPFRGEAPFEGERDRSFRRIILSIPSGKVSTYGKVAAAAGYPLYHRAVARMLRTDPPDRLPWHRVVGAGGAIKLPGEAAKEQRARLRLEGVRFRGERVDMEGFEYPLSPWESA</sequence>
<dbReference type="GO" id="GO:0008168">
    <property type="term" value="F:methyltransferase activity"/>
    <property type="evidence" value="ECO:0007669"/>
    <property type="project" value="UniProtKB-KW"/>
</dbReference>
<dbReference type="SUPFAM" id="SSF46767">
    <property type="entry name" value="Methylated DNA-protein cysteine methyltransferase, C-terminal domain"/>
    <property type="match status" value="1"/>
</dbReference>
<dbReference type="GO" id="GO:0006281">
    <property type="term" value="P:DNA repair"/>
    <property type="evidence" value="ECO:0007669"/>
    <property type="project" value="InterPro"/>
</dbReference>
<dbReference type="Pfam" id="PF01035">
    <property type="entry name" value="DNA_binding_1"/>
    <property type="match status" value="1"/>
</dbReference>
<name>E8V2S9_TERSS</name>
<evidence type="ECO:0000313" key="4">
    <source>
        <dbReference type="Proteomes" id="UP000006844"/>
    </source>
</evidence>
<accession>E8V2S9</accession>
<dbReference type="eggNOG" id="COG3695">
    <property type="taxonomic scope" value="Bacteria"/>
</dbReference>
<proteinExistence type="predicted"/>
<evidence type="ECO:0000259" key="2">
    <source>
        <dbReference type="Pfam" id="PF01035"/>
    </source>
</evidence>
<dbReference type="RefSeq" id="WP_013569287.1">
    <property type="nucleotide sequence ID" value="NC_014963.1"/>
</dbReference>
<keyword evidence="3" id="KW-0489">Methyltransferase</keyword>
<gene>
    <name evidence="3" type="ordered locus">AciPR4_2781</name>
</gene>
<dbReference type="PANTHER" id="PTHR42942">
    <property type="entry name" value="6-O-METHYLGUANINE DNA METHYLTRANSFERASE"/>
    <property type="match status" value="1"/>
</dbReference>
<dbReference type="GO" id="GO:0032259">
    <property type="term" value="P:methylation"/>
    <property type="evidence" value="ECO:0007669"/>
    <property type="project" value="UniProtKB-KW"/>
</dbReference>
<dbReference type="EMBL" id="CP002467">
    <property type="protein sequence ID" value="ADV83554.1"/>
    <property type="molecule type" value="Genomic_DNA"/>
</dbReference>
<keyword evidence="1" id="KW-0227">DNA damage</keyword>
<reference evidence="3 4" key="1">
    <citation type="journal article" date="2012" name="Stand. Genomic Sci.">
        <title>Complete genome sequence of Terriglobus saanensis type strain SP1PR4(T), an Acidobacteria from tundra soil.</title>
        <authorList>
            <person name="Rawat S.R."/>
            <person name="Mannisto M.K."/>
            <person name="Starovoytov V."/>
            <person name="Goodwin L."/>
            <person name="Nolan M."/>
            <person name="Hauser L."/>
            <person name="Land M."/>
            <person name="Davenport K.W."/>
            <person name="Woyke T."/>
            <person name="Haggblom M.M."/>
        </authorList>
    </citation>
    <scope>NUCLEOTIDE SEQUENCE</scope>
    <source>
        <strain evidence="4">ATCC BAA-1853 / DSM 23119 / SP1PR4</strain>
    </source>
</reference>
<feature type="domain" description="Methylated-DNA-[protein]-cysteine S-methyltransferase DNA binding" evidence="2">
    <location>
        <begin position="46"/>
        <end position="120"/>
    </location>
</feature>
<organism evidence="3 4">
    <name type="scientific">Terriglobus saanensis (strain ATCC BAA-1853 / DSM 23119 / SP1PR4)</name>
    <dbReference type="NCBI Taxonomy" id="401053"/>
    <lineage>
        <taxon>Bacteria</taxon>
        <taxon>Pseudomonadati</taxon>
        <taxon>Acidobacteriota</taxon>
        <taxon>Terriglobia</taxon>
        <taxon>Terriglobales</taxon>
        <taxon>Acidobacteriaceae</taxon>
        <taxon>Terriglobus</taxon>
    </lineage>
</organism>
<evidence type="ECO:0000256" key="1">
    <source>
        <dbReference type="ARBA" id="ARBA00022763"/>
    </source>
</evidence>
<dbReference type="InterPro" id="IPR036217">
    <property type="entry name" value="MethylDNA_cys_MeTrfase_DNAb"/>
</dbReference>
<protein>
    <submittedName>
        <fullName evidence="3">Methylated-DNA-(Protein)-cysteine S-methyltransferase DNA binding protein</fullName>
    </submittedName>
</protein>
<dbReference type="PANTHER" id="PTHR42942:SF1">
    <property type="entry name" value="ALKYLTRANSFERASE-LIKE PROTEIN 1"/>
    <property type="match status" value="1"/>
</dbReference>
<dbReference type="CDD" id="cd06445">
    <property type="entry name" value="ATase"/>
    <property type="match status" value="1"/>
</dbReference>
<dbReference type="AlphaFoldDB" id="E8V2S9"/>
<dbReference type="InterPro" id="IPR014048">
    <property type="entry name" value="MethylDNA_cys_MeTrfase_DNA-bd"/>
</dbReference>
<dbReference type="Gene3D" id="1.10.10.10">
    <property type="entry name" value="Winged helix-like DNA-binding domain superfamily/Winged helix DNA-binding domain"/>
    <property type="match status" value="1"/>
</dbReference>
<keyword evidence="3" id="KW-0808">Transferase</keyword>
<dbReference type="Proteomes" id="UP000006844">
    <property type="component" value="Chromosome"/>
</dbReference>